<sequence>MDHEKLLALLDARMRRGAGAETPAARIEQGAGVVRQSGPESVWNGVLWSDLDAGTADGVIAEQVRHYTELGQDFEWTLYAHDRPADLADRLVAAGFTPDEPETLMVAEVADLVRRTDGTGAPGIELREVTDEAGVAQVVAVHEQAFGRDGTRLGRRILAQLAESPDTFKVHLAVAHEDGREIPVSAARLELYPGTGFVGLWGGGTLAGWRGRGIYRALVAHRARIAAELGYKYLRVDASDQSRPILERLGFAALTTMTPYHYDLFRADR</sequence>
<dbReference type="PROSITE" id="PS51186">
    <property type="entry name" value="GNAT"/>
    <property type="match status" value="1"/>
</dbReference>
<dbReference type="GO" id="GO:0016746">
    <property type="term" value="F:acyltransferase activity"/>
    <property type="evidence" value="ECO:0007669"/>
    <property type="project" value="UniProtKB-KW"/>
</dbReference>
<accession>A0ABW1EZI9</accession>
<keyword evidence="2" id="KW-0012">Acyltransferase</keyword>
<dbReference type="CDD" id="cd04301">
    <property type="entry name" value="NAT_SF"/>
    <property type="match status" value="1"/>
</dbReference>
<dbReference type="RefSeq" id="WP_313767699.1">
    <property type="nucleotide sequence ID" value="NZ_BAAAVH010000101.1"/>
</dbReference>
<dbReference type="Proteomes" id="UP001596067">
    <property type="component" value="Unassembled WGS sequence"/>
</dbReference>
<dbReference type="Gene3D" id="3.40.630.30">
    <property type="match status" value="1"/>
</dbReference>
<feature type="domain" description="N-acetyltransferase" evidence="1">
    <location>
        <begin position="124"/>
        <end position="268"/>
    </location>
</feature>
<gene>
    <name evidence="2" type="ORF">ACFP0N_15265</name>
</gene>
<evidence type="ECO:0000313" key="3">
    <source>
        <dbReference type="Proteomes" id="UP001596067"/>
    </source>
</evidence>
<dbReference type="Pfam" id="PF00583">
    <property type="entry name" value="Acetyltransf_1"/>
    <property type="match status" value="1"/>
</dbReference>
<keyword evidence="3" id="KW-1185">Reference proteome</keyword>
<protein>
    <submittedName>
        <fullName evidence="2">GNAT family N-acetyltransferase</fullName>
        <ecNumber evidence="2">2.3.-.-</ecNumber>
    </submittedName>
</protein>
<dbReference type="InterPro" id="IPR016181">
    <property type="entry name" value="Acyl_CoA_acyltransferase"/>
</dbReference>
<reference evidence="3" key="1">
    <citation type="journal article" date="2019" name="Int. J. Syst. Evol. Microbiol.">
        <title>The Global Catalogue of Microorganisms (GCM) 10K type strain sequencing project: providing services to taxonomists for standard genome sequencing and annotation.</title>
        <authorList>
            <consortium name="The Broad Institute Genomics Platform"/>
            <consortium name="The Broad Institute Genome Sequencing Center for Infectious Disease"/>
            <person name="Wu L."/>
            <person name="Ma J."/>
        </authorList>
    </citation>
    <scope>NUCLEOTIDE SEQUENCE [LARGE SCALE GENOMIC DNA]</scope>
    <source>
        <strain evidence="3">CGMCC 4.1469</strain>
    </source>
</reference>
<comment type="caution">
    <text evidence="2">The sequence shown here is derived from an EMBL/GenBank/DDBJ whole genome shotgun (WGS) entry which is preliminary data.</text>
</comment>
<organism evidence="2 3">
    <name type="scientific">Kitasatospora aburaviensis</name>
    <dbReference type="NCBI Taxonomy" id="67265"/>
    <lineage>
        <taxon>Bacteria</taxon>
        <taxon>Bacillati</taxon>
        <taxon>Actinomycetota</taxon>
        <taxon>Actinomycetes</taxon>
        <taxon>Kitasatosporales</taxon>
        <taxon>Streptomycetaceae</taxon>
        <taxon>Kitasatospora</taxon>
    </lineage>
</organism>
<dbReference type="EC" id="2.3.-.-" evidence="2"/>
<evidence type="ECO:0000313" key="2">
    <source>
        <dbReference type="EMBL" id="MFC5886324.1"/>
    </source>
</evidence>
<dbReference type="InterPro" id="IPR000182">
    <property type="entry name" value="GNAT_dom"/>
</dbReference>
<dbReference type="EMBL" id="JBHSOD010000016">
    <property type="protein sequence ID" value="MFC5886324.1"/>
    <property type="molecule type" value="Genomic_DNA"/>
</dbReference>
<proteinExistence type="predicted"/>
<keyword evidence="2" id="KW-0808">Transferase</keyword>
<evidence type="ECO:0000259" key="1">
    <source>
        <dbReference type="PROSITE" id="PS51186"/>
    </source>
</evidence>
<name>A0ABW1EZI9_9ACTN</name>
<dbReference type="SUPFAM" id="SSF55729">
    <property type="entry name" value="Acyl-CoA N-acyltransferases (Nat)"/>
    <property type="match status" value="1"/>
</dbReference>